<proteinExistence type="predicted"/>
<evidence type="ECO:0000313" key="2">
    <source>
        <dbReference type="Proteomes" id="UP001165063"/>
    </source>
</evidence>
<dbReference type="EMBL" id="BSXU01005195">
    <property type="protein sequence ID" value="GMG51338.1"/>
    <property type="molecule type" value="Genomic_DNA"/>
</dbReference>
<reference evidence="1" key="1">
    <citation type="submission" date="2023-04" db="EMBL/GenBank/DDBJ databases">
        <title>Ambrosiozyma monospora NBRC 1965.</title>
        <authorList>
            <person name="Ichikawa N."/>
            <person name="Sato H."/>
            <person name="Tonouchi N."/>
        </authorList>
    </citation>
    <scope>NUCLEOTIDE SEQUENCE</scope>
    <source>
        <strain evidence="1">NBRC 1965</strain>
    </source>
</reference>
<dbReference type="OrthoDB" id="415068at2759"/>
<evidence type="ECO:0000313" key="1">
    <source>
        <dbReference type="EMBL" id="GMG51338.1"/>
    </source>
</evidence>
<dbReference type="AlphaFoldDB" id="A0A9W6Z2U2"/>
<dbReference type="Proteomes" id="UP001165063">
    <property type="component" value="Unassembled WGS sequence"/>
</dbReference>
<accession>A0A9W6Z2U2</accession>
<sequence length="93" mass="10531">MQLKTPLKYTTRPISLINISSKIFEELALRRMTYFIDQKPANQFGAQPDYNAIDPVLQFVYNIKHASGTGTARCVRQYASQEVGSTHAKIEIP</sequence>
<name>A0A9W6Z2U2_AMBMO</name>
<keyword evidence="2" id="KW-1185">Reference proteome</keyword>
<gene>
    <name evidence="1" type="ORF">Amon01_000723200</name>
</gene>
<comment type="caution">
    <text evidence="1">The sequence shown here is derived from an EMBL/GenBank/DDBJ whole genome shotgun (WGS) entry which is preliminary data.</text>
</comment>
<organism evidence="1 2">
    <name type="scientific">Ambrosiozyma monospora</name>
    <name type="common">Yeast</name>
    <name type="synonym">Endomycopsis monosporus</name>
    <dbReference type="NCBI Taxonomy" id="43982"/>
    <lineage>
        <taxon>Eukaryota</taxon>
        <taxon>Fungi</taxon>
        <taxon>Dikarya</taxon>
        <taxon>Ascomycota</taxon>
        <taxon>Saccharomycotina</taxon>
        <taxon>Pichiomycetes</taxon>
        <taxon>Pichiales</taxon>
        <taxon>Pichiaceae</taxon>
        <taxon>Ambrosiozyma</taxon>
    </lineage>
</organism>
<protein>
    <submittedName>
        <fullName evidence="1">Unnamed protein product</fullName>
    </submittedName>
</protein>